<dbReference type="Proteomes" id="UP000004968">
    <property type="component" value="Unassembled WGS sequence"/>
</dbReference>
<dbReference type="CDD" id="cd06325">
    <property type="entry name" value="PBP1_ABC_unchar_transporter"/>
    <property type="match status" value="1"/>
</dbReference>
<gene>
    <name evidence="1" type="ORF">CLOSTHATH_05730</name>
</gene>
<organism evidence="1 2">
    <name type="scientific">Hungatella hathewayi DSM 13479</name>
    <dbReference type="NCBI Taxonomy" id="566550"/>
    <lineage>
        <taxon>Bacteria</taxon>
        <taxon>Bacillati</taxon>
        <taxon>Bacillota</taxon>
        <taxon>Clostridia</taxon>
        <taxon>Lachnospirales</taxon>
        <taxon>Lachnospiraceae</taxon>
        <taxon>Hungatella</taxon>
    </lineage>
</organism>
<dbReference type="HOGENOM" id="CLU_058196_0_0_9"/>
<dbReference type="InterPro" id="IPR007487">
    <property type="entry name" value="ABC_transpt-TYRBP-like"/>
</dbReference>
<accession>D3AQ24</accession>
<dbReference type="InterPro" id="IPR028082">
    <property type="entry name" value="Peripla_BP_I"/>
</dbReference>
<dbReference type="EMBL" id="ACIO01000620">
    <property type="protein sequence ID" value="EFC96081.1"/>
    <property type="molecule type" value="Genomic_DNA"/>
</dbReference>
<dbReference type="PANTHER" id="PTHR35271">
    <property type="entry name" value="ABC TRANSPORTER, SUBSTRATE-BINDING LIPOPROTEIN-RELATED"/>
    <property type="match status" value="1"/>
</dbReference>
<dbReference type="SUPFAM" id="SSF53822">
    <property type="entry name" value="Periplasmic binding protein-like I"/>
    <property type="match status" value="1"/>
</dbReference>
<dbReference type="AlphaFoldDB" id="D3AQ24"/>
<protein>
    <submittedName>
        <fullName evidence="1">ABC transporter substrate binding protein</fullName>
    </submittedName>
</protein>
<evidence type="ECO:0000313" key="2">
    <source>
        <dbReference type="Proteomes" id="UP000004968"/>
    </source>
</evidence>
<name>D3AQ24_9FIRM</name>
<sequence length="397" mass="41714">MLIRLKYVIAHTWDFFYVFKANQKNQEETIMKKTTKALLLAAMTVTALAGCSSKPADPAATATEAVTTTAAADTTAAEAADTTAAKDASAEDGKSYTIGIGQFAEHGSLDNCRDGFLQGLADEGIVEGQNLTILYENAQADGGTASQIINNFISKKADLICAIATPIAQAAYGGAKKDNVPVIYTAVTDPVAAALANEDGTPVGEVTGTSDKLPVEKQLEMIRQILPDAKKIGILYSTSEVNSETAIAEYKAAAPDYGFEIVEGAVTSTADIPLAADSILEKADCLNNLTDNTVVSSLPMILDKAAKKNIPVFGSEVEQVKIGCLASMGLDYVDLGIQTGKMAAKVLKGEQKASEMNFEVIEEAAFYGNSKVAENLGITLPQDLTDSAAAIFTEITQ</sequence>
<evidence type="ECO:0000313" key="1">
    <source>
        <dbReference type="EMBL" id="EFC96081.1"/>
    </source>
</evidence>
<comment type="caution">
    <text evidence="1">The sequence shown here is derived from an EMBL/GenBank/DDBJ whole genome shotgun (WGS) entry which is preliminary data.</text>
</comment>
<proteinExistence type="predicted"/>
<dbReference type="Pfam" id="PF04392">
    <property type="entry name" value="ABC_sub_bind"/>
    <property type="match status" value="1"/>
</dbReference>
<dbReference type="PANTHER" id="PTHR35271:SF1">
    <property type="entry name" value="ABC TRANSPORTER, SUBSTRATE-BINDING LIPOPROTEIN"/>
    <property type="match status" value="1"/>
</dbReference>
<dbReference type="Gene3D" id="3.40.50.2300">
    <property type="match status" value="2"/>
</dbReference>
<reference evidence="1 2" key="1">
    <citation type="submission" date="2010-01" db="EMBL/GenBank/DDBJ databases">
        <authorList>
            <person name="Weinstock G."/>
            <person name="Sodergren E."/>
            <person name="Clifton S."/>
            <person name="Fulton L."/>
            <person name="Fulton B."/>
            <person name="Courtney L."/>
            <person name="Fronick C."/>
            <person name="Harrison M."/>
            <person name="Strong C."/>
            <person name="Farmer C."/>
            <person name="Delahaunty K."/>
            <person name="Markovic C."/>
            <person name="Hall O."/>
            <person name="Minx P."/>
            <person name="Tomlinson C."/>
            <person name="Mitreva M."/>
            <person name="Nelson J."/>
            <person name="Hou S."/>
            <person name="Wollam A."/>
            <person name="Pepin K.H."/>
            <person name="Johnson M."/>
            <person name="Bhonagiri V."/>
            <person name="Nash W.E."/>
            <person name="Warren W."/>
            <person name="Chinwalla A."/>
            <person name="Mardis E.R."/>
            <person name="Wilson R.K."/>
        </authorList>
    </citation>
    <scope>NUCLEOTIDE SEQUENCE [LARGE SCALE GENOMIC DNA]</scope>
    <source>
        <strain evidence="1 2">DSM 13479</strain>
    </source>
</reference>